<keyword evidence="1" id="KW-0732">Signal</keyword>
<dbReference type="CDD" id="cd02966">
    <property type="entry name" value="TlpA_like_family"/>
    <property type="match status" value="1"/>
</dbReference>
<feature type="signal peptide" evidence="1">
    <location>
        <begin position="1"/>
        <end position="42"/>
    </location>
</feature>
<feature type="domain" description="Thioredoxin" evidence="2">
    <location>
        <begin position="37"/>
        <end position="179"/>
    </location>
</feature>
<dbReference type="AlphaFoldDB" id="A0A1M6JBW6"/>
<dbReference type="Gene3D" id="3.40.30.10">
    <property type="entry name" value="Glutaredoxin"/>
    <property type="match status" value="1"/>
</dbReference>
<feature type="chain" id="PRO_5012838964" evidence="1">
    <location>
        <begin position="43"/>
        <end position="250"/>
    </location>
</feature>
<evidence type="ECO:0000313" key="3">
    <source>
        <dbReference type="EMBL" id="SHJ44228.1"/>
    </source>
</evidence>
<reference evidence="3 4" key="1">
    <citation type="submission" date="2016-11" db="EMBL/GenBank/DDBJ databases">
        <authorList>
            <person name="Jaros S."/>
            <person name="Januszkiewicz K."/>
            <person name="Wedrychowicz H."/>
        </authorList>
    </citation>
    <scope>NUCLEOTIDE SEQUENCE [LARGE SCALE GENOMIC DNA]</scope>
    <source>
        <strain evidence="3 4">DSM 18772</strain>
    </source>
</reference>
<dbReference type="GO" id="GO:0016491">
    <property type="term" value="F:oxidoreductase activity"/>
    <property type="evidence" value="ECO:0007669"/>
    <property type="project" value="InterPro"/>
</dbReference>
<dbReference type="InterPro" id="IPR050553">
    <property type="entry name" value="Thioredoxin_ResA/DsbE_sf"/>
</dbReference>
<evidence type="ECO:0000256" key="1">
    <source>
        <dbReference type="SAM" id="SignalP"/>
    </source>
</evidence>
<protein>
    <submittedName>
        <fullName evidence="3">Redoxin</fullName>
    </submittedName>
</protein>
<keyword evidence="4" id="KW-1185">Reference proteome</keyword>
<dbReference type="Proteomes" id="UP000184510">
    <property type="component" value="Unassembled WGS sequence"/>
</dbReference>
<evidence type="ECO:0000313" key="4">
    <source>
        <dbReference type="Proteomes" id="UP000184510"/>
    </source>
</evidence>
<organism evidence="3 4">
    <name type="scientific">Rubritalea squalenifaciens DSM 18772</name>
    <dbReference type="NCBI Taxonomy" id="1123071"/>
    <lineage>
        <taxon>Bacteria</taxon>
        <taxon>Pseudomonadati</taxon>
        <taxon>Verrucomicrobiota</taxon>
        <taxon>Verrucomicrobiia</taxon>
        <taxon>Verrucomicrobiales</taxon>
        <taxon>Rubritaleaceae</taxon>
        <taxon>Rubritalea</taxon>
    </lineage>
</organism>
<dbReference type="SUPFAM" id="SSF52833">
    <property type="entry name" value="Thioredoxin-like"/>
    <property type="match status" value="1"/>
</dbReference>
<accession>A0A1M6JBW6</accession>
<dbReference type="Pfam" id="PF08534">
    <property type="entry name" value="Redoxin"/>
    <property type="match status" value="1"/>
</dbReference>
<sequence length="250" mass="27606">MSCSSNFFCRCFVRNEMNSRILRSLISILSCFCLVTASTLTAAPHTLSEWSFGEVVHGETFTKESLKGKVVVVDYWGTHCPPCLALIPHLVKLDDKYRDKGLKIIAPESQGSSKDAITRLMKKHQAQYTVTAGCSGPLQLRGLPHAVVFNAQGQIVFSGHPADSAFDRSIKNALKESRSANYSRDAISSNQPLIGHRTWTNQDGQKIKATLLAVENGKAKFRLTNGSVTLYDITKLSLFDKELIQDALKD</sequence>
<dbReference type="PROSITE" id="PS51352">
    <property type="entry name" value="THIOREDOXIN_2"/>
    <property type="match status" value="1"/>
</dbReference>
<dbReference type="InterPro" id="IPR013766">
    <property type="entry name" value="Thioredoxin_domain"/>
</dbReference>
<dbReference type="InterPro" id="IPR013740">
    <property type="entry name" value="Redoxin"/>
</dbReference>
<dbReference type="Gene3D" id="2.30.30.700">
    <property type="entry name" value="SLA1 homology domain 1"/>
    <property type="match status" value="1"/>
</dbReference>
<proteinExistence type="predicted"/>
<dbReference type="PANTHER" id="PTHR42852">
    <property type="entry name" value="THIOL:DISULFIDE INTERCHANGE PROTEIN DSBE"/>
    <property type="match status" value="1"/>
</dbReference>
<evidence type="ECO:0000259" key="2">
    <source>
        <dbReference type="PROSITE" id="PS51352"/>
    </source>
</evidence>
<dbReference type="STRING" id="1123071.SAMN02745181_2074"/>
<dbReference type="InParanoid" id="A0A1M6JBW6"/>
<name>A0A1M6JBW6_9BACT</name>
<dbReference type="EMBL" id="FQYR01000003">
    <property type="protein sequence ID" value="SHJ44228.1"/>
    <property type="molecule type" value="Genomic_DNA"/>
</dbReference>
<dbReference type="PANTHER" id="PTHR42852:SF18">
    <property type="entry name" value="CHROMOSOME UNDETERMINED SCAFFOLD_47, WHOLE GENOME SHOTGUN SEQUENCE"/>
    <property type="match status" value="1"/>
</dbReference>
<gene>
    <name evidence="3" type="ORF">SAMN02745181_2074</name>
</gene>
<dbReference type="InterPro" id="IPR036249">
    <property type="entry name" value="Thioredoxin-like_sf"/>
</dbReference>